<evidence type="ECO:0000313" key="11">
    <source>
        <dbReference type="Proteomes" id="UP000276133"/>
    </source>
</evidence>
<dbReference type="InterPro" id="IPR029044">
    <property type="entry name" value="Nucleotide-diphossugar_trans"/>
</dbReference>
<evidence type="ECO:0000256" key="3">
    <source>
        <dbReference type="ARBA" id="ARBA00022679"/>
    </source>
</evidence>
<comment type="subcellular location">
    <subcellularLocation>
        <location evidence="1 9">Golgi apparatus</location>
        <location evidence="1 9">Golgi stack membrane</location>
        <topology evidence="1 9">Single-pass type II membrane protein</topology>
    </subcellularLocation>
</comment>
<sequence>MQHIFHHNSSGNNAYTNELLSKEVLRAISLHPVKKYEYQYRLHNFLNYRKIVDLRQRYLELKREVFKLRNDMANSSASTLKTTTTTRQEDNFEVESEFENLAFDKNENLSCHLTKNRFYLAPSLKTVENLSKREHRHDFDFFTRSLFASSYISPKRGLEGYWKKILNDNIRQIMDEINENSIERGRLIDFKDILYGYMRHHPLYGIDFVLDILLVYRKYEGRKMTVPVRRHAYVRNTYSGLMFREDNFDSSIYFQLPEKYRSGTNRPSEADKSHFFGENKNLVKRLAGLVIPDMVKNLFAPSKTSSDNEPTQANKSLIIDANLVSINFTQTNSFYTNKIVQDKRIHFVLPLTGRWQIFTRFMKNYEDVCLKRRENAMLVVVLFQSEETKLILDEKSGLLMKQSDKIEQLFQHLNQKYSLDDQLKLVVKGNKFSRSIGCEIGAALFDPRQLIFFVDVDIHFTSDFLLRARLNTIEFKQVYYPIVFSEYDPDEPGEAIKILDSGADSSAQSSRVRENHLDLNMDTGYWRQFGFGIVAVYNSDLRRVGGFDTSIVGWGKEDVDLYEKFVKSNMTIFRSVDPGLIHVFHKIECDPSLAEEQMIMCLGSKSTSIASQRKLAQLVFEKRAYMKVSRVENFFNLSVLKKINQEAKVK</sequence>
<reference evidence="10 11" key="1">
    <citation type="journal article" date="2018" name="Sci. Rep.">
        <title>Genomic signatures of local adaptation to the degree of environmental predictability in rotifers.</title>
        <authorList>
            <person name="Franch-Gras L."/>
            <person name="Hahn C."/>
            <person name="Garcia-Roger E.M."/>
            <person name="Carmona M.J."/>
            <person name="Serra M."/>
            <person name="Gomez A."/>
        </authorList>
    </citation>
    <scope>NUCLEOTIDE SEQUENCE [LARGE SCALE GENOMIC DNA]</scope>
    <source>
        <strain evidence="10">HYR1</strain>
    </source>
</reference>
<evidence type="ECO:0000256" key="9">
    <source>
        <dbReference type="RuleBase" id="RU364016"/>
    </source>
</evidence>
<dbReference type="InterPro" id="IPR008428">
    <property type="entry name" value="Chond_GalNAc"/>
</dbReference>
<dbReference type="Pfam" id="PF05679">
    <property type="entry name" value="CHGN"/>
    <property type="match status" value="1"/>
</dbReference>
<evidence type="ECO:0000256" key="4">
    <source>
        <dbReference type="ARBA" id="ARBA00022692"/>
    </source>
</evidence>
<keyword evidence="5 9" id="KW-0735">Signal-anchor</keyword>
<accession>A0A3M7PVV5</accession>
<keyword evidence="6" id="KW-1133">Transmembrane helix</keyword>
<organism evidence="10 11">
    <name type="scientific">Brachionus plicatilis</name>
    <name type="common">Marine rotifer</name>
    <name type="synonym">Brachionus muelleri</name>
    <dbReference type="NCBI Taxonomy" id="10195"/>
    <lineage>
        <taxon>Eukaryota</taxon>
        <taxon>Metazoa</taxon>
        <taxon>Spiralia</taxon>
        <taxon>Gnathifera</taxon>
        <taxon>Rotifera</taxon>
        <taxon>Eurotatoria</taxon>
        <taxon>Monogononta</taxon>
        <taxon>Pseudotrocha</taxon>
        <taxon>Ploima</taxon>
        <taxon>Brachionidae</taxon>
        <taxon>Brachionus</taxon>
    </lineage>
</organism>
<evidence type="ECO:0000256" key="6">
    <source>
        <dbReference type="ARBA" id="ARBA00022989"/>
    </source>
</evidence>
<dbReference type="OrthoDB" id="431432at2759"/>
<evidence type="ECO:0000256" key="7">
    <source>
        <dbReference type="ARBA" id="ARBA00023034"/>
    </source>
</evidence>
<dbReference type="AlphaFoldDB" id="A0A3M7PVV5"/>
<comment type="similarity">
    <text evidence="2 9">Belongs to the chondroitin N-acetylgalactosaminyltransferase family.</text>
</comment>
<dbReference type="SUPFAM" id="SSF53448">
    <property type="entry name" value="Nucleotide-diphospho-sugar transferases"/>
    <property type="match status" value="1"/>
</dbReference>
<proteinExistence type="inferred from homology"/>
<gene>
    <name evidence="10" type="ORF">BpHYR1_018251</name>
</gene>
<dbReference type="STRING" id="10195.A0A3M7PVV5"/>
<keyword evidence="7 9" id="KW-0333">Golgi apparatus</keyword>
<dbReference type="Proteomes" id="UP000276133">
    <property type="component" value="Unassembled WGS sequence"/>
</dbReference>
<keyword evidence="11" id="KW-1185">Reference proteome</keyword>
<dbReference type="GO" id="GO:0032580">
    <property type="term" value="C:Golgi cisterna membrane"/>
    <property type="evidence" value="ECO:0007669"/>
    <property type="project" value="UniProtKB-SubCell"/>
</dbReference>
<evidence type="ECO:0000256" key="8">
    <source>
        <dbReference type="ARBA" id="ARBA00023136"/>
    </source>
</evidence>
<dbReference type="InterPro" id="IPR051227">
    <property type="entry name" value="CS_glycosyltransferase"/>
</dbReference>
<comment type="caution">
    <text evidence="10">The sequence shown here is derived from an EMBL/GenBank/DDBJ whole genome shotgun (WGS) entry which is preliminary data.</text>
</comment>
<dbReference type="PANTHER" id="PTHR12369:SF11">
    <property type="entry name" value="HEXOSYLTRANSFERASE"/>
    <property type="match status" value="1"/>
</dbReference>
<dbReference type="EC" id="2.4.1.-" evidence="9"/>
<evidence type="ECO:0000256" key="1">
    <source>
        <dbReference type="ARBA" id="ARBA00004447"/>
    </source>
</evidence>
<keyword evidence="8" id="KW-0472">Membrane</keyword>
<evidence type="ECO:0000313" key="10">
    <source>
        <dbReference type="EMBL" id="RNA03237.1"/>
    </source>
</evidence>
<evidence type="ECO:0000256" key="5">
    <source>
        <dbReference type="ARBA" id="ARBA00022968"/>
    </source>
</evidence>
<dbReference type="GO" id="GO:0047238">
    <property type="term" value="F:glucuronosyl-N-acetylgalactosaminyl-proteoglycan 4-beta-N-acetylgalactosaminyltransferase activity"/>
    <property type="evidence" value="ECO:0007669"/>
    <property type="project" value="TreeGrafter"/>
</dbReference>
<keyword evidence="3 9" id="KW-0808">Transferase</keyword>
<keyword evidence="4" id="KW-0812">Transmembrane</keyword>
<dbReference type="PANTHER" id="PTHR12369">
    <property type="entry name" value="CHONDROITIN SYNTHASE"/>
    <property type="match status" value="1"/>
</dbReference>
<dbReference type="EMBL" id="REGN01008568">
    <property type="protein sequence ID" value="RNA03237.1"/>
    <property type="molecule type" value="Genomic_DNA"/>
</dbReference>
<name>A0A3M7PVV5_BRAPC</name>
<evidence type="ECO:0000256" key="2">
    <source>
        <dbReference type="ARBA" id="ARBA00009239"/>
    </source>
</evidence>
<dbReference type="Gene3D" id="3.90.550.10">
    <property type="entry name" value="Spore Coat Polysaccharide Biosynthesis Protein SpsA, Chain A"/>
    <property type="match status" value="1"/>
</dbReference>
<protein>
    <recommendedName>
        <fullName evidence="9">Hexosyltransferase</fullName>
        <ecNumber evidence="9">2.4.1.-</ecNumber>
    </recommendedName>
</protein>